<dbReference type="AlphaFoldDB" id="A0A398B717"/>
<organism evidence="1 2">
    <name type="scientific">Mesobacillus zeae</name>
    <dbReference type="NCBI Taxonomy" id="1917180"/>
    <lineage>
        <taxon>Bacteria</taxon>
        <taxon>Bacillati</taxon>
        <taxon>Bacillota</taxon>
        <taxon>Bacilli</taxon>
        <taxon>Bacillales</taxon>
        <taxon>Bacillaceae</taxon>
        <taxon>Mesobacillus</taxon>
    </lineage>
</organism>
<dbReference type="OrthoDB" id="2895230at2"/>
<comment type="caution">
    <text evidence="1">The sequence shown here is derived from an EMBL/GenBank/DDBJ whole genome shotgun (WGS) entry which is preliminary data.</text>
</comment>
<name>A0A398B717_9BACI</name>
<evidence type="ECO:0000313" key="2">
    <source>
        <dbReference type="Proteomes" id="UP000265816"/>
    </source>
</evidence>
<proteinExistence type="predicted"/>
<sequence>MANLDGFKRKFIVLKMSEYDLLSTPTERNHLASVGRKIAKRREDEGKKPVNEYLVINTDESYADEVIDILKRHGHWG</sequence>
<accession>A0A398B717</accession>
<evidence type="ECO:0000313" key="1">
    <source>
        <dbReference type="EMBL" id="RID85632.1"/>
    </source>
</evidence>
<dbReference type="RefSeq" id="WP_119112485.1">
    <property type="nucleotide sequence ID" value="NZ_CBCSEO010000002.1"/>
</dbReference>
<protein>
    <submittedName>
        <fullName evidence="1">Uncharacterized protein</fullName>
    </submittedName>
</protein>
<keyword evidence="2" id="KW-1185">Reference proteome</keyword>
<dbReference type="EMBL" id="QWVT01000015">
    <property type="protein sequence ID" value="RID85632.1"/>
    <property type="molecule type" value="Genomic_DNA"/>
</dbReference>
<dbReference type="Proteomes" id="UP000265816">
    <property type="component" value="Unassembled WGS sequence"/>
</dbReference>
<reference evidence="1 2" key="1">
    <citation type="submission" date="2018-08" db="EMBL/GenBank/DDBJ databases">
        <title>Bacillus jemisoniae sp. nov., Bacillus chryseoplanitiae sp. nov., Bacillus resnikiae sp. nov., and Bacillus frankliniae sp. nov., isolated from Viking spacecraft and associated surfaces.</title>
        <authorList>
            <person name="Seuylemezian A."/>
            <person name="Vaishampayan P."/>
        </authorList>
    </citation>
    <scope>NUCLEOTIDE SEQUENCE [LARGE SCALE GENOMIC DNA]</scope>
    <source>
        <strain evidence="1 2">JJ-247</strain>
    </source>
</reference>
<gene>
    <name evidence="1" type="ORF">D1970_08740</name>
</gene>